<dbReference type="PANTHER" id="PTHR43537:SF5">
    <property type="entry name" value="UXU OPERON TRANSCRIPTIONAL REGULATOR"/>
    <property type="match status" value="1"/>
</dbReference>
<feature type="domain" description="HTH gntR-type" evidence="4">
    <location>
        <begin position="15"/>
        <end position="85"/>
    </location>
</feature>
<dbReference type="InterPro" id="IPR036388">
    <property type="entry name" value="WH-like_DNA-bd_sf"/>
</dbReference>
<sequence length="257" mass="28133">MTVKSPALIAPVVVPKAADILANRLRDLIVKGQITPGSFLPTERDLVTESGLSRTSVRDALRILESEGLITTKVGRTGGSMVTLPGRASVARSVELFVRTHGIRLESLLECRVAVEPTLARLAAKRRTPEQLAEMEELHEQFVASVDDVAHYKNVNLDWHLAIARASGNEPLMALMEAISTPIRDAMDYQHVTTPELRVIAVKAHTVILKAIREQDEDAAFQRMDRHVAGYRDIATGAAPMPPAAKNTTAKIRIIDI</sequence>
<dbReference type="AlphaFoldDB" id="A0A927HZZ5"/>
<dbReference type="InterPro" id="IPR000524">
    <property type="entry name" value="Tscrpt_reg_HTH_GntR"/>
</dbReference>
<dbReference type="PRINTS" id="PR00035">
    <property type="entry name" value="HTHGNTR"/>
</dbReference>
<dbReference type="SMART" id="SM00345">
    <property type="entry name" value="HTH_GNTR"/>
    <property type="match status" value="1"/>
</dbReference>
<protein>
    <submittedName>
        <fullName evidence="5">FadR family transcriptional regulator</fullName>
    </submittedName>
</protein>
<dbReference type="Pfam" id="PF00392">
    <property type="entry name" value="GntR"/>
    <property type="match status" value="1"/>
</dbReference>
<name>A0A927HZZ5_9HYPH</name>
<dbReference type="SUPFAM" id="SSF48008">
    <property type="entry name" value="GntR ligand-binding domain-like"/>
    <property type="match status" value="1"/>
</dbReference>
<evidence type="ECO:0000256" key="1">
    <source>
        <dbReference type="ARBA" id="ARBA00023015"/>
    </source>
</evidence>
<proteinExistence type="predicted"/>
<gene>
    <name evidence="5" type="ORF">IED13_20615</name>
</gene>
<keyword evidence="6" id="KW-1185">Reference proteome</keyword>
<dbReference type="InterPro" id="IPR036390">
    <property type="entry name" value="WH_DNA-bd_sf"/>
</dbReference>
<dbReference type="GO" id="GO:0003677">
    <property type="term" value="F:DNA binding"/>
    <property type="evidence" value="ECO:0007669"/>
    <property type="project" value="UniProtKB-KW"/>
</dbReference>
<dbReference type="PANTHER" id="PTHR43537">
    <property type="entry name" value="TRANSCRIPTIONAL REGULATOR, GNTR FAMILY"/>
    <property type="match status" value="1"/>
</dbReference>
<comment type="caution">
    <text evidence="5">The sequence shown here is derived from an EMBL/GenBank/DDBJ whole genome shotgun (WGS) entry which is preliminary data.</text>
</comment>
<dbReference type="Proteomes" id="UP000619295">
    <property type="component" value="Unassembled WGS sequence"/>
</dbReference>
<dbReference type="InterPro" id="IPR008920">
    <property type="entry name" value="TF_FadR/GntR_C"/>
</dbReference>
<dbReference type="Gene3D" id="1.20.120.530">
    <property type="entry name" value="GntR ligand-binding domain-like"/>
    <property type="match status" value="1"/>
</dbReference>
<accession>A0A927HZZ5</accession>
<dbReference type="SMART" id="SM00895">
    <property type="entry name" value="FCD"/>
    <property type="match status" value="1"/>
</dbReference>
<dbReference type="Pfam" id="PF07729">
    <property type="entry name" value="FCD"/>
    <property type="match status" value="1"/>
</dbReference>
<dbReference type="CDD" id="cd07377">
    <property type="entry name" value="WHTH_GntR"/>
    <property type="match status" value="1"/>
</dbReference>
<dbReference type="EMBL" id="JACXWY010000015">
    <property type="protein sequence ID" value="MBD3848110.1"/>
    <property type="molecule type" value="Genomic_DNA"/>
</dbReference>
<dbReference type="InterPro" id="IPR011711">
    <property type="entry name" value="GntR_C"/>
</dbReference>
<evidence type="ECO:0000256" key="3">
    <source>
        <dbReference type="ARBA" id="ARBA00023163"/>
    </source>
</evidence>
<keyword evidence="3" id="KW-0804">Transcription</keyword>
<dbReference type="PROSITE" id="PS50949">
    <property type="entry name" value="HTH_GNTR"/>
    <property type="match status" value="1"/>
</dbReference>
<dbReference type="RefSeq" id="WP_191125289.1">
    <property type="nucleotide sequence ID" value="NZ_JACXWY010000015.1"/>
</dbReference>
<evidence type="ECO:0000259" key="4">
    <source>
        <dbReference type="PROSITE" id="PS50949"/>
    </source>
</evidence>
<dbReference type="SUPFAM" id="SSF46785">
    <property type="entry name" value="Winged helix' DNA-binding domain"/>
    <property type="match status" value="1"/>
</dbReference>
<evidence type="ECO:0000256" key="2">
    <source>
        <dbReference type="ARBA" id="ARBA00023125"/>
    </source>
</evidence>
<reference evidence="5" key="1">
    <citation type="submission" date="2020-09" db="EMBL/GenBank/DDBJ databases">
        <title>Bosea spartocytisi sp. nov. a root nodule endophyte of Spartocytisus supranubius in the high mountain ecosystem fo the Teide National Park (Canary Islands, Spain).</title>
        <authorList>
            <person name="Pulido-Suarez L."/>
            <person name="Peix A."/>
            <person name="Igual J.M."/>
            <person name="Socas-Perez N."/>
            <person name="Velazquez E."/>
            <person name="Flores-Felix J.D."/>
            <person name="Leon-Barrios M."/>
        </authorList>
    </citation>
    <scope>NUCLEOTIDE SEQUENCE</scope>
    <source>
        <strain evidence="5">SSUT16</strain>
    </source>
</reference>
<evidence type="ECO:0000313" key="6">
    <source>
        <dbReference type="Proteomes" id="UP000619295"/>
    </source>
</evidence>
<organism evidence="5 6">
    <name type="scientific">Bosea spartocytisi</name>
    <dbReference type="NCBI Taxonomy" id="2773451"/>
    <lineage>
        <taxon>Bacteria</taxon>
        <taxon>Pseudomonadati</taxon>
        <taxon>Pseudomonadota</taxon>
        <taxon>Alphaproteobacteria</taxon>
        <taxon>Hyphomicrobiales</taxon>
        <taxon>Boseaceae</taxon>
        <taxon>Bosea</taxon>
    </lineage>
</organism>
<dbReference type="Gene3D" id="1.10.10.10">
    <property type="entry name" value="Winged helix-like DNA-binding domain superfamily/Winged helix DNA-binding domain"/>
    <property type="match status" value="1"/>
</dbReference>
<evidence type="ECO:0000313" key="5">
    <source>
        <dbReference type="EMBL" id="MBD3848110.1"/>
    </source>
</evidence>
<dbReference type="GO" id="GO:0003700">
    <property type="term" value="F:DNA-binding transcription factor activity"/>
    <property type="evidence" value="ECO:0007669"/>
    <property type="project" value="InterPro"/>
</dbReference>
<keyword evidence="1" id="KW-0805">Transcription regulation</keyword>
<keyword evidence="2" id="KW-0238">DNA-binding</keyword>